<keyword evidence="1" id="KW-1133">Transmembrane helix</keyword>
<feature type="transmembrane region" description="Helical" evidence="1">
    <location>
        <begin position="21"/>
        <end position="42"/>
    </location>
</feature>
<evidence type="ECO:0008006" key="6">
    <source>
        <dbReference type="Google" id="ProtNLM"/>
    </source>
</evidence>
<evidence type="ECO:0000313" key="5">
    <source>
        <dbReference type="Proteomes" id="UP000239477"/>
    </source>
</evidence>
<accession>A0A2S0ICG7</accession>
<feature type="transmembrane region" description="Helical" evidence="1">
    <location>
        <begin position="90"/>
        <end position="111"/>
    </location>
</feature>
<feature type="domain" description="Alpha/beta-hydrolase catalytic" evidence="2">
    <location>
        <begin position="265"/>
        <end position="551"/>
    </location>
</feature>
<dbReference type="Pfam" id="PF10081">
    <property type="entry name" value="Abhydrolase_9"/>
    <property type="match status" value="1"/>
</dbReference>
<dbReference type="InterPro" id="IPR027788">
    <property type="entry name" value="Alpha/beta-hydrolase_N_dom"/>
</dbReference>
<name>A0A2S0ICG7_9BURK</name>
<dbReference type="InterPro" id="IPR027787">
    <property type="entry name" value="Alpha/beta-hydrolase_catalytic"/>
</dbReference>
<dbReference type="OrthoDB" id="4397445at2"/>
<keyword evidence="5" id="KW-1185">Reference proteome</keyword>
<evidence type="ECO:0000313" key="4">
    <source>
        <dbReference type="EMBL" id="AVJ29720.1"/>
    </source>
</evidence>
<feature type="transmembrane region" description="Helical" evidence="1">
    <location>
        <begin position="131"/>
        <end position="151"/>
    </location>
</feature>
<evidence type="ECO:0000259" key="2">
    <source>
        <dbReference type="Pfam" id="PF10081"/>
    </source>
</evidence>
<evidence type="ECO:0000256" key="1">
    <source>
        <dbReference type="SAM" id="Phobius"/>
    </source>
</evidence>
<feature type="transmembrane region" description="Helical" evidence="1">
    <location>
        <begin position="54"/>
        <end position="78"/>
    </location>
</feature>
<dbReference type="AlphaFoldDB" id="A0A2S0ICG7"/>
<evidence type="ECO:0000259" key="3">
    <source>
        <dbReference type="Pfam" id="PF15420"/>
    </source>
</evidence>
<dbReference type="PIRSF" id="PIRSF007542">
    <property type="entry name" value="UCP007542"/>
    <property type="match status" value="1"/>
</dbReference>
<reference evidence="4 5" key="1">
    <citation type="submission" date="2017-09" db="EMBL/GenBank/DDBJ databases">
        <title>Genomic, metabolic, and phenotypic characteristics of bacterial isolates from the natural microbiome of the model nematode Caenorhabditis elegans.</title>
        <authorList>
            <person name="Zimmermann J."/>
            <person name="Obeng N."/>
            <person name="Yang W."/>
            <person name="Obeng O."/>
            <person name="Kissoyan K."/>
            <person name="Pees B."/>
            <person name="Dirksen P."/>
            <person name="Hoppner M."/>
            <person name="Franke A."/>
            <person name="Rosenstiel P."/>
            <person name="Leippe M."/>
            <person name="Dierking K."/>
            <person name="Kaleta C."/>
            <person name="Schulenburg H."/>
        </authorList>
    </citation>
    <scope>NUCLEOTIDE SEQUENCE [LARGE SCALE GENOMIC DNA]</scope>
    <source>
        <strain evidence="4 5">MYb73</strain>
    </source>
</reference>
<gene>
    <name evidence="4" type="ORF">CLM73_22940</name>
</gene>
<organism evidence="4 5">
    <name type="scientific">Achromobacter spanius</name>
    <dbReference type="NCBI Taxonomy" id="217203"/>
    <lineage>
        <taxon>Bacteria</taxon>
        <taxon>Pseudomonadati</taxon>
        <taxon>Pseudomonadota</taxon>
        <taxon>Betaproteobacteria</taxon>
        <taxon>Burkholderiales</taxon>
        <taxon>Alcaligenaceae</taxon>
        <taxon>Achromobacter</taxon>
    </lineage>
</organism>
<sequence length="580" mass="63518">MRTPTVQQTLPRHLPTFLRSHLESLSGVGLMLGTLFFAAALTPTLIPRTHVTQGVLAGTCLAAGYGLGVLWHWLWAYMELPEPRGRAARIINAVIGLMCVSVAIVFLGRAAEWQNTIRALMQMEPVTSAHPIKVSLIALATFVVLLALARLFKLIARYLARQVRRVVPRRVANVTGAAIAILIFWLLATDVFFRGALHVLDASFKEFDALLEPERPQPTADLKTGGPASLIRWNELGRAGREYIASGPTASEITTQSGREALEPIRVYVGLRGAATPQARAQLALDEMKRVGAFDRSVLVVITPTGTGWVDPAAADSLEYLLNGDVASVAMQYSYLSSPLSLLAQPEYGAEAARALFQAVYGHWTTLPKDKRPRLYLHGLSLGAMNSAGSAELFEMIGDPIQGALWSGPPFESRVWRKITDARNPGSPAWLPELRDGAFVRFMNQHGSPVPADAPWGPMRVVYLQYASDPVTFFDYRDLYRPPAWMNAPMGPDVSPELRWYPVVTMLQLALDMAVGTATPMGYGHVYAPQHYVDAWVAVTGVSDWSPEGLEGLKRYLLERAQASMEDEDGDEGAYEGRGG</sequence>
<feature type="domain" description="Alpha/beta-hydrolase N-terminal" evidence="3">
    <location>
        <begin position="41"/>
        <end position="248"/>
    </location>
</feature>
<keyword evidence="1" id="KW-0472">Membrane</keyword>
<dbReference type="EMBL" id="CP023270">
    <property type="protein sequence ID" value="AVJ29720.1"/>
    <property type="molecule type" value="Genomic_DNA"/>
</dbReference>
<dbReference type="Pfam" id="PF15420">
    <property type="entry name" value="Abhydrolase_9_N"/>
    <property type="match status" value="1"/>
</dbReference>
<keyword evidence="1" id="KW-0812">Transmembrane</keyword>
<dbReference type="InterPro" id="IPR012037">
    <property type="entry name" value="Alpha/beta-hydrolase_fam"/>
</dbReference>
<feature type="transmembrane region" description="Helical" evidence="1">
    <location>
        <begin position="171"/>
        <end position="188"/>
    </location>
</feature>
<protein>
    <recommendedName>
        <fullName evidence="6">Alpha/beta-hydrolase family protein</fullName>
    </recommendedName>
</protein>
<dbReference type="Proteomes" id="UP000239477">
    <property type="component" value="Chromosome"/>
</dbReference>
<proteinExistence type="predicted"/>